<dbReference type="InterPro" id="IPR036034">
    <property type="entry name" value="PDZ_sf"/>
</dbReference>
<name>A0ABQ8FBR5_9FUNG</name>
<reference evidence="3 4" key="1">
    <citation type="submission" date="2021-02" db="EMBL/GenBank/DDBJ databases">
        <title>Variation within the Batrachochytrium salamandrivorans European outbreak.</title>
        <authorList>
            <person name="Kelly M."/>
            <person name="Pasmans F."/>
            <person name="Shea T.P."/>
            <person name="Munoz J.F."/>
            <person name="Carranza S."/>
            <person name="Cuomo C.A."/>
            <person name="Martel A."/>
        </authorList>
    </citation>
    <scope>NUCLEOTIDE SEQUENCE [LARGE SCALE GENOMIC DNA]</scope>
    <source>
        <strain evidence="3 4">AMFP18/2</strain>
    </source>
</reference>
<dbReference type="InterPro" id="IPR009003">
    <property type="entry name" value="Peptidase_S1_PA"/>
</dbReference>
<sequence>MDLDDDSSNTMQATATDQDLDAAQGFLPDINSESDPIGERLPAVTNSSFWEATLNKIIPAIVSIRLICVRNFDTESQRTSQATGFIVDKERGIILSNRHVVQPGPILADAILNQSKEEVCLTPIYRDPVHDFGFFKFDVSAVKYMKIQEIPLSPALARIGLDIRVVGNDSGERLSILSGTLARLDRKAPNYGAGRFNDWNTFYYQAASMTSGGSSGSPVIDSDGNAIALNAGGATQSATSFFLPLDRVVRALKFIQDGMPVCRGTIQTVFQYTAYDEVKRLGLNTDNEKLIRQTFPENTGMLTVSQVIPKGPADSHLEAGDILLRINGELITSFVPMEEICDSSVGAPIKIVVQRGAIIKEVEVVVQDLHSITPSRYLEVGGGILHELSYQMARSYIVPTGGVFVAGAGYMFGLSGVSKRCIIESLNNKPTPTLDAFIDVMGTLKDNERVSVRFYQLSDINKSKTSIILADRRWHDFKVADRDDTTGLWNYTILPPCFGEAIPEPHSATHITLDDSLGPAKNVIPSLVHVAFYLPFKIDGVVSQIHTGVGVVLDAAQGLLLVDRNTIPTSIGDILLTFANSIIIPGKVLYLHQVFNFGIVKYDVKLLGDTFVCEAKISPKELSQADSVHLVCLSKSYQPIVRKTIVTNIRQFFVNEGVPPTYRAMNVEGIELENPVSQGGVLTTDDGQVQGFYAAYTKHGSKSSREFYMGLSMSVISPVFNRIRSAQHAQSQTSLLELPAMNTLEVELTYTQVAHARILGLTDEWVKRIESSHLSRRNVLVVRRVTSGTPASELVVPGDILLAVNGTPATQFSDITDKHDQSQLELTLLRNGAETTLSVPLSLMQVSGTEHVIGWAGAVFQMPHKAVYQQLSKVPRGVLCSVVYDGSPSQLYALHPLTWVTEVNGVPVPDLDAFLVQISLVKADTFVRLSTVSSTRFHKVIALRPNNHYFGMWQIRRDMSCPSSWQLSSF</sequence>
<dbReference type="InterPro" id="IPR025926">
    <property type="entry name" value="PDZ-like_dom"/>
</dbReference>
<dbReference type="InterPro" id="IPR001940">
    <property type="entry name" value="Peptidase_S1C"/>
</dbReference>
<dbReference type="SUPFAM" id="SSF50156">
    <property type="entry name" value="PDZ domain-like"/>
    <property type="match status" value="3"/>
</dbReference>
<dbReference type="SUPFAM" id="SSF50494">
    <property type="entry name" value="Trypsin-like serine proteases"/>
    <property type="match status" value="2"/>
</dbReference>
<dbReference type="PANTHER" id="PTHR46366:SF1">
    <property type="entry name" value="PDZ DOMAIN-CONTAINING PROTEIN C1685.05"/>
    <property type="match status" value="1"/>
</dbReference>
<organism evidence="3 4">
    <name type="scientific">Batrachochytrium salamandrivorans</name>
    <dbReference type="NCBI Taxonomy" id="1357716"/>
    <lineage>
        <taxon>Eukaryota</taxon>
        <taxon>Fungi</taxon>
        <taxon>Fungi incertae sedis</taxon>
        <taxon>Chytridiomycota</taxon>
        <taxon>Chytridiomycota incertae sedis</taxon>
        <taxon>Chytridiomycetes</taxon>
        <taxon>Rhizophydiales</taxon>
        <taxon>Rhizophydiales incertae sedis</taxon>
        <taxon>Batrachochytrium</taxon>
    </lineage>
</organism>
<dbReference type="Proteomes" id="UP001648503">
    <property type="component" value="Unassembled WGS sequence"/>
</dbReference>
<feature type="domain" description="PDZ" evidence="2">
    <location>
        <begin position="745"/>
        <end position="816"/>
    </location>
</feature>
<evidence type="ECO:0000256" key="1">
    <source>
        <dbReference type="ARBA" id="ARBA00010541"/>
    </source>
</evidence>
<comment type="caution">
    <text evidence="3">The sequence shown here is derived from an EMBL/GenBank/DDBJ whole genome shotgun (WGS) entry which is preliminary data.</text>
</comment>
<dbReference type="PANTHER" id="PTHR46366">
    <property type="entry name" value="PRO-APOPTOTIC SERINE PROTEASE NMA111"/>
    <property type="match status" value="1"/>
</dbReference>
<comment type="similarity">
    <text evidence="1">Belongs to the peptidase S1C family.</text>
</comment>
<accession>A0ABQ8FBR5</accession>
<evidence type="ECO:0000313" key="4">
    <source>
        <dbReference type="Proteomes" id="UP001648503"/>
    </source>
</evidence>
<dbReference type="InterPro" id="IPR001478">
    <property type="entry name" value="PDZ"/>
</dbReference>
<evidence type="ECO:0000259" key="2">
    <source>
        <dbReference type="PROSITE" id="PS50106"/>
    </source>
</evidence>
<dbReference type="SMART" id="SM00228">
    <property type="entry name" value="PDZ"/>
    <property type="match status" value="3"/>
</dbReference>
<dbReference type="CDD" id="cd06786">
    <property type="entry name" value="cpPDZ1_ScNma111-like"/>
    <property type="match status" value="1"/>
</dbReference>
<dbReference type="Gene3D" id="2.40.10.120">
    <property type="match status" value="1"/>
</dbReference>
<feature type="domain" description="PDZ" evidence="2">
    <location>
        <begin position="267"/>
        <end position="328"/>
    </location>
</feature>
<dbReference type="PRINTS" id="PR00834">
    <property type="entry name" value="PROTEASES2C"/>
</dbReference>
<dbReference type="EMBL" id="JAFCIX010000312">
    <property type="protein sequence ID" value="KAH6595261.1"/>
    <property type="molecule type" value="Genomic_DNA"/>
</dbReference>
<dbReference type="Pfam" id="PF13365">
    <property type="entry name" value="Trypsin_2"/>
    <property type="match status" value="1"/>
</dbReference>
<evidence type="ECO:0000313" key="3">
    <source>
        <dbReference type="EMBL" id="KAH6595261.1"/>
    </source>
</evidence>
<dbReference type="Gene3D" id="2.30.42.10">
    <property type="match status" value="3"/>
</dbReference>
<dbReference type="Pfam" id="PF12812">
    <property type="entry name" value="PDZ_1"/>
    <property type="match status" value="1"/>
</dbReference>
<proteinExistence type="inferred from homology"/>
<dbReference type="CDD" id="cd06719">
    <property type="entry name" value="PDZ2-4_Nma111p-like"/>
    <property type="match status" value="1"/>
</dbReference>
<gene>
    <name evidence="3" type="ORF">BASA50_006055</name>
</gene>
<dbReference type="PROSITE" id="PS50106">
    <property type="entry name" value="PDZ"/>
    <property type="match status" value="2"/>
</dbReference>
<protein>
    <recommendedName>
        <fullName evidence="2">PDZ domain-containing protein</fullName>
    </recommendedName>
</protein>
<keyword evidence="4" id="KW-1185">Reference proteome</keyword>